<gene>
    <name evidence="3" type="ORF">JOF33_002216</name>
</gene>
<evidence type="ECO:0008006" key="5">
    <source>
        <dbReference type="Google" id="ProtNLM"/>
    </source>
</evidence>
<dbReference type="InterPro" id="IPR043504">
    <property type="entry name" value="Peptidase_S1_PA_chymotrypsin"/>
</dbReference>
<dbReference type="InterPro" id="IPR009003">
    <property type="entry name" value="Peptidase_S1_PA"/>
</dbReference>
<keyword evidence="4" id="KW-1185">Reference proteome</keyword>
<name>A0ABS4UAE3_9CORY</name>
<organism evidence="3 4">
    <name type="scientific">Corynebacterium freneyi</name>
    <dbReference type="NCBI Taxonomy" id="134034"/>
    <lineage>
        <taxon>Bacteria</taxon>
        <taxon>Bacillati</taxon>
        <taxon>Actinomycetota</taxon>
        <taxon>Actinomycetes</taxon>
        <taxon>Mycobacteriales</taxon>
        <taxon>Corynebacteriaceae</taxon>
        <taxon>Corynebacterium</taxon>
    </lineage>
</organism>
<protein>
    <recommendedName>
        <fullName evidence="5">Trypsin</fullName>
    </recommendedName>
</protein>
<feature type="compositionally biased region" description="Acidic residues" evidence="1">
    <location>
        <begin position="71"/>
        <end position="98"/>
    </location>
</feature>
<dbReference type="Proteomes" id="UP001519305">
    <property type="component" value="Unassembled WGS sequence"/>
</dbReference>
<evidence type="ECO:0000256" key="1">
    <source>
        <dbReference type="SAM" id="MobiDB-lite"/>
    </source>
</evidence>
<feature type="chain" id="PRO_5045284781" description="Trypsin" evidence="2">
    <location>
        <begin position="37"/>
        <end position="304"/>
    </location>
</feature>
<dbReference type="PROSITE" id="PS00134">
    <property type="entry name" value="TRYPSIN_HIS"/>
    <property type="match status" value="1"/>
</dbReference>
<evidence type="ECO:0000256" key="2">
    <source>
        <dbReference type="SAM" id="SignalP"/>
    </source>
</evidence>
<feature type="signal peptide" evidence="2">
    <location>
        <begin position="1"/>
        <end position="36"/>
    </location>
</feature>
<evidence type="ECO:0000313" key="3">
    <source>
        <dbReference type="EMBL" id="MBP2333517.1"/>
    </source>
</evidence>
<dbReference type="Gene3D" id="2.40.10.10">
    <property type="entry name" value="Trypsin-like serine proteases"/>
    <property type="match status" value="2"/>
</dbReference>
<reference evidence="3 4" key="1">
    <citation type="submission" date="2021-03" db="EMBL/GenBank/DDBJ databases">
        <title>Sequencing the genomes of 1000 actinobacteria strains.</title>
        <authorList>
            <person name="Klenk H.-P."/>
        </authorList>
    </citation>
    <scope>NUCLEOTIDE SEQUENCE [LARGE SCALE GENOMIC DNA]</scope>
    <source>
        <strain evidence="3 4">DSM 44506</strain>
    </source>
</reference>
<evidence type="ECO:0000313" key="4">
    <source>
        <dbReference type="Proteomes" id="UP001519305"/>
    </source>
</evidence>
<comment type="caution">
    <text evidence="3">The sequence shown here is derived from an EMBL/GenBank/DDBJ whole genome shotgun (WGS) entry which is preliminary data.</text>
</comment>
<keyword evidence="2" id="KW-0732">Signal</keyword>
<proteinExistence type="predicted"/>
<dbReference type="SUPFAM" id="SSF50494">
    <property type="entry name" value="Trypsin-like serine proteases"/>
    <property type="match status" value="1"/>
</dbReference>
<accession>A0ABS4UAE3</accession>
<feature type="region of interest" description="Disordered" evidence="1">
    <location>
        <begin position="38"/>
        <end position="98"/>
    </location>
</feature>
<feature type="compositionally biased region" description="Low complexity" evidence="1">
    <location>
        <begin position="38"/>
        <end position="47"/>
    </location>
</feature>
<dbReference type="RefSeq" id="WP_052054063.1">
    <property type="nucleotide sequence ID" value="NZ_CP047357.1"/>
</dbReference>
<sequence>MPGPPQKNGGGKKVAIGAAAAAVVVALVGAAALAFSAGDDSANADGDPGVDQAGVTTEAVPDGDAGSGSGDAEDSANIDSEDGADIPESDIPDADDDSAIFHDSEEWQFLSMPGAVVPGGIIVNDTDESSCSVGYVVSTDNRDFVLTAGHCGEEDDQFSIVDEDGSSTYIGSMVESEFLTAGGADYGLIDITRARPHVQTFPFDAPLKGWRDVSWLEENKPRICRLGFRTGLSCGEYLGVDDNGILSFRGIADHGDSGGPVFAQTDDGFYAVGLQSYGQPADATRVSAMTIAEPMNLWGLTLYA</sequence>
<dbReference type="InterPro" id="IPR018114">
    <property type="entry name" value="TRYPSIN_HIS"/>
</dbReference>
<dbReference type="EMBL" id="JAGINY010000001">
    <property type="protein sequence ID" value="MBP2333517.1"/>
    <property type="molecule type" value="Genomic_DNA"/>
</dbReference>